<gene>
    <name evidence="1" type="ORF">Tci_902741</name>
</gene>
<proteinExistence type="predicted"/>
<evidence type="ECO:0000313" key="1">
    <source>
        <dbReference type="EMBL" id="GFD30772.1"/>
    </source>
</evidence>
<accession>A0A699V651</accession>
<protein>
    <submittedName>
        <fullName evidence="1">Uncharacterized protein</fullName>
    </submittedName>
</protein>
<reference evidence="1" key="1">
    <citation type="journal article" date="2019" name="Sci. Rep.">
        <title>Draft genome of Tanacetum cinerariifolium, the natural source of mosquito coil.</title>
        <authorList>
            <person name="Yamashiro T."/>
            <person name="Shiraishi A."/>
            <person name="Satake H."/>
            <person name="Nakayama K."/>
        </authorList>
    </citation>
    <scope>NUCLEOTIDE SEQUENCE</scope>
</reference>
<sequence length="69" mass="7225">MFDEYLEPPRVDRSVSPALAVLIHVNSAGTPSSTAIDQGAHSLSYSPSSPALQSLCLHQGVAAESTLMD</sequence>
<comment type="caution">
    <text evidence="1">The sequence shown here is derived from an EMBL/GenBank/DDBJ whole genome shotgun (WGS) entry which is preliminary data.</text>
</comment>
<organism evidence="1">
    <name type="scientific">Tanacetum cinerariifolium</name>
    <name type="common">Dalmatian daisy</name>
    <name type="synonym">Chrysanthemum cinerariifolium</name>
    <dbReference type="NCBI Taxonomy" id="118510"/>
    <lineage>
        <taxon>Eukaryota</taxon>
        <taxon>Viridiplantae</taxon>
        <taxon>Streptophyta</taxon>
        <taxon>Embryophyta</taxon>
        <taxon>Tracheophyta</taxon>
        <taxon>Spermatophyta</taxon>
        <taxon>Magnoliopsida</taxon>
        <taxon>eudicotyledons</taxon>
        <taxon>Gunneridae</taxon>
        <taxon>Pentapetalae</taxon>
        <taxon>asterids</taxon>
        <taxon>campanulids</taxon>
        <taxon>Asterales</taxon>
        <taxon>Asteraceae</taxon>
        <taxon>Asteroideae</taxon>
        <taxon>Anthemideae</taxon>
        <taxon>Anthemidinae</taxon>
        <taxon>Tanacetum</taxon>
    </lineage>
</organism>
<dbReference type="EMBL" id="BKCJ011407349">
    <property type="protein sequence ID" value="GFD30772.1"/>
    <property type="molecule type" value="Genomic_DNA"/>
</dbReference>
<dbReference type="AlphaFoldDB" id="A0A699V651"/>
<name>A0A699V651_TANCI</name>